<reference evidence="4 5" key="1">
    <citation type="submission" date="2017-11" db="EMBL/GenBank/DDBJ databases">
        <title>Xanthomonas prunicola sp. nov., a novel pathogen that affects nectarine (Prunus persica var. nectarine) trees.</title>
        <authorList>
            <person name="Lopez M."/>
            <person name="Lopez-Soriano P."/>
            <person name="Garita-Cambronero J."/>
            <person name="Beltran C."/>
            <person name="Taghouti G."/>
            <person name="Portier P."/>
            <person name="Cubero J."/>
            <person name="Fischer-Le Saux M."/>
            <person name="Marco-Noales E."/>
        </authorList>
    </citation>
    <scope>NUCLEOTIDE SEQUENCE [LARGE SCALE GENOMIC DNA]</scope>
    <source>
        <strain evidence="2 4">CFBP8353</strain>
        <strain evidence="3 5">CFBP8354</strain>
    </source>
</reference>
<dbReference type="Proteomes" id="UP000233748">
    <property type="component" value="Unassembled WGS sequence"/>
</dbReference>
<organism evidence="2 4">
    <name type="scientific">Xanthomonas prunicola</name>
    <dbReference type="NCBI Taxonomy" id="2053930"/>
    <lineage>
        <taxon>Bacteria</taxon>
        <taxon>Pseudomonadati</taxon>
        <taxon>Pseudomonadota</taxon>
        <taxon>Gammaproteobacteria</taxon>
        <taxon>Lysobacterales</taxon>
        <taxon>Lysobacteraceae</taxon>
        <taxon>Xanthomonas</taxon>
    </lineage>
</organism>
<dbReference type="EMBL" id="PHKV01000008">
    <property type="protein sequence ID" value="PKV11354.1"/>
    <property type="molecule type" value="Genomic_DNA"/>
</dbReference>
<evidence type="ECO:0000256" key="1">
    <source>
        <dbReference type="SAM" id="Phobius"/>
    </source>
</evidence>
<dbReference type="RefSeq" id="WP_101364624.1">
    <property type="nucleotide sequence ID" value="NZ_PHKV01000008.1"/>
</dbReference>
<dbReference type="EMBL" id="PHKW01000008">
    <property type="protein sequence ID" value="PKV15564.1"/>
    <property type="molecule type" value="Genomic_DNA"/>
</dbReference>
<proteinExistence type="predicted"/>
<keyword evidence="1" id="KW-1133">Transmembrane helix</keyword>
<dbReference type="Proteomes" id="UP000233720">
    <property type="component" value="Unassembled WGS sequence"/>
</dbReference>
<evidence type="ECO:0000313" key="5">
    <source>
        <dbReference type="Proteomes" id="UP000233748"/>
    </source>
</evidence>
<feature type="transmembrane region" description="Helical" evidence="1">
    <location>
        <begin position="27"/>
        <end position="48"/>
    </location>
</feature>
<evidence type="ECO:0008006" key="6">
    <source>
        <dbReference type="Google" id="ProtNLM"/>
    </source>
</evidence>
<evidence type="ECO:0000313" key="3">
    <source>
        <dbReference type="EMBL" id="PKV15564.1"/>
    </source>
</evidence>
<dbReference type="OrthoDB" id="5422038at2"/>
<gene>
    <name evidence="2" type="ORF">XpruCFBP8353_19095</name>
    <name evidence="3" type="ORF">XpruCFBP8354_19485</name>
</gene>
<evidence type="ECO:0000313" key="2">
    <source>
        <dbReference type="EMBL" id="PKV11354.1"/>
    </source>
</evidence>
<evidence type="ECO:0000313" key="4">
    <source>
        <dbReference type="Proteomes" id="UP000233720"/>
    </source>
</evidence>
<keyword evidence="1" id="KW-0472">Membrane</keyword>
<protein>
    <recommendedName>
        <fullName evidence="6">DUF4175 domain-containing protein</fullName>
    </recommendedName>
</protein>
<feature type="transmembrane region" description="Helical" evidence="1">
    <location>
        <begin position="55"/>
        <end position="72"/>
    </location>
</feature>
<sequence length="81" mass="9279">MVDKKDYWFPAKTYGWGWGLPTVWQGWLVYGIAAALLVAGVFIFPPVAHPAVFQIYTWSIVLLLVVVCWIKGEPPSWRWGK</sequence>
<dbReference type="AlphaFoldDB" id="A0A2N3RFS3"/>
<comment type="caution">
    <text evidence="2">The sequence shown here is derived from an EMBL/GenBank/DDBJ whole genome shotgun (WGS) entry which is preliminary data.</text>
</comment>
<keyword evidence="1" id="KW-0812">Transmembrane</keyword>
<accession>A0A2N3RFS3</accession>
<name>A0A2N3RFS3_9XANT</name>
<keyword evidence="5" id="KW-1185">Reference proteome</keyword>